<proteinExistence type="predicted"/>
<geneLocation type="plasmid" evidence="1 2">
    <name>pKHSU-234311-028-1</name>
</geneLocation>
<keyword evidence="1" id="KW-0614">Plasmid</keyword>
<reference evidence="1 2" key="1">
    <citation type="submission" date="2022-09" db="EMBL/GenBank/DDBJ databases">
        <title>complete genome sequences of Clostridium tetani str. KHSU-234311-028 isolated from soil.</title>
        <authorList>
            <person name="Sekizuka T."/>
            <person name="Shitada C."/>
            <person name="Takahashi M."/>
            <person name="Kuroda M."/>
        </authorList>
    </citation>
    <scope>NUCLEOTIDE SEQUENCE [LARGE SCALE GENOMIC DNA]</scope>
    <source>
        <strain evidence="1 2">KHSU-234311-028</strain>
        <plasmid evidence="1 2">pKHSU-234311-028-1</plasmid>
    </source>
</reference>
<gene>
    <name evidence="1" type="ORF">K234311028_p10710</name>
</gene>
<evidence type="ECO:0000313" key="1">
    <source>
        <dbReference type="EMBL" id="BDR82512.1"/>
    </source>
</evidence>
<dbReference type="Proteomes" id="UP001321763">
    <property type="component" value="Plasmid pKHSU-234311-028-1"/>
</dbReference>
<evidence type="ECO:0000313" key="2">
    <source>
        <dbReference type="Proteomes" id="UP001321763"/>
    </source>
</evidence>
<protein>
    <submittedName>
        <fullName evidence="1">Uncharacterized protein</fullName>
    </submittedName>
</protein>
<dbReference type="EMBL" id="AP026819">
    <property type="protein sequence ID" value="BDR82512.1"/>
    <property type="molecule type" value="Genomic_DNA"/>
</dbReference>
<dbReference type="AlphaFoldDB" id="A0ABC8EGL8"/>
<name>A0ABC8EGL8_CLOTA</name>
<dbReference type="SUPFAM" id="SSF69304">
    <property type="entry name" value="Tricorn protease N-terminal domain"/>
    <property type="match status" value="1"/>
</dbReference>
<accession>A0ABC8EGL8</accession>
<organism evidence="1 2">
    <name type="scientific">Clostridium tetani</name>
    <dbReference type="NCBI Taxonomy" id="1513"/>
    <lineage>
        <taxon>Bacteria</taxon>
        <taxon>Bacillati</taxon>
        <taxon>Bacillota</taxon>
        <taxon>Clostridia</taxon>
        <taxon>Eubacteriales</taxon>
        <taxon>Clostridiaceae</taxon>
        <taxon>Clostridium</taxon>
    </lineage>
</organism>
<dbReference type="RefSeq" id="WP_317720596.1">
    <property type="nucleotide sequence ID" value="NZ_AP026807.1"/>
</dbReference>
<sequence length="229" mass="27100">MKELFPDTLKQILEYDYKNKNLLLYSKLNDDYIEIIFKDLNTNTSKSLDRKNINDPSLISNVSISNKYIVWSKHTGDLNNINSSIYLYDIESGLKQTIANNCNMVKPIIKNNILIATKFKKNLNYTESILVKYNFSNSTWSDFISTESNLYKNLKNVSIDDPIIGEKYLSWWDNWSNNIHIYNINKNKFLSLYKNDTEVIKQVYFIKDRLIFYRELVDGENYHKLIIIN</sequence>